<comment type="subcellular location">
    <subcellularLocation>
        <location evidence="1">Cytoplasm</location>
    </subcellularLocation>
</comment>
<dbReference type="InterPro" id="IPR020472">
    <property type="entry name" value="WD40_PAC1"/>
</dbReference>
<dbReference type="FunFam" id="2.130.10.10:FF:000074">
    <property type="entry name" value="Angio-associated migratory cell protein-like protein"/>
    <property type="match status" value="1"/>
</dbReference>
<dbReference type="InterPro" id="IPR019775">
    <property type="entry name" value="WD40_repeat_CS"/>
</dbReference>
<organism evidence="7 8">
    <name type="scientific">Rhynchospora tenuis</name>
    <dbReference type="NCBI Taxonomy" id="198213"/>
    <lineage>
        <taxon>Eukaryota</taxon>
        <taxon>Viridiplantae</taxon>
        <taxon>Streptophyta</taxon>
        <taxon>Embryophyta</taxon>
        <taxon>Tracheophyta</taxon>
        <taxon>Spermatophyta</taxon>
        <taxon>Magnoliopsida</taxon>
        <taxon>Liliopsida</taxon>
        <taxon>Poales</taxon>
        <taxon>Cyperaceae</taxon>
        <taxon>Cyperoideae</taxon>
        <taxon>Rhynchosporeae</taxon>
        <taxon>Rhynchospora</taxon>
    </lineage>
</organism>
<protein>
    <recommendedName>
        <fullName evidence="9">Angio-associated migratory cell protein</fullName>
    </recommendedName>
</protein>
<dbReference type="PRINTS" id="PR00320">
    <property type="entry name" value="GPROTEINBRPT"/>
</dbReference>
<reference evidence="7 8" key="1">
    <citation type="journal article" date="2022" name="Cell">
        <title>Repeat-based holocentromeres influence genome architecture and karyotype evolution.</title>
        <authorList>
            <person name="Hofstatter P.G."/>
            <person name="Thangavel G."/>
            <person name="Lux T."/>
            <person name="Neumann P."/>
            <person name="Vondrak T."/>
            <person name="Novak P."/>
            <person name="Zhang M."/>
            <person name="Costa L."/>
            <person name="Castellani M."/>
            <person name="Scott A."/>
            <person name="Toegelov H."/>
            <person name="Fuchs J."/>
            <person name="Mata-Sucre Y."/>
            <person name="Dias Y."/>
            <person name="Vanzela A.L.L."/>
            <person name="Huettel B."/>
            <person name="Almeida C.C.S."/>
            <person name="Simkova H."/>
            <person name="Souza G."/>
            <person name="Pedrosa-Harand A."/>
            <person name="Macas J."/>
            <person name="Mayer K.F.X."/>
            <person name="Houben A."/>
            <person name="Marques A."/>
        </authorList>
    </citation>
    <scope>NUCLEOTIDE SEQUENCE [LARGE SCALE GENOMIC DNA]</scope>
    <source>
        <strain evidence="7">RhyTen1mFocal</strain>
    </source>
</reference>
<name>A0AAD6F1J0_9POAL</name>
<feature type="region of interest" description="Disordered" evidence="6">
    <location>
        <begin position="1"/>
        <end position="20"/>
    </location>
</feature>
<dbReference type="CDD" id="cd00200">
    <property type="entry name" value="WD40"/>
    <property type="match status" value="1"/>
</dbReference>
<feature type="repeat" description="WD" evidence="5">
    <location>
        <begin position="196"/>
        <end position="237"/>
    </location>
</feature>
<feature type="repeat" description="WD" evidence="5">
    <location>
        <begin position="154"/>
        <end position="195"/>
    </location>
</feature>
<feature type="repeat" description="WD" evidence="5">
    <location>
        <begin position="112"/>
        <end position="153"/>
    </location>
</feature>
<keyword evidence="4" id="KW-0677">Repeat</keyword>
<dbReference type="PROSITE" id="PS50082">
    <property type="entry name" value="WD_REPEATS_2"/>
    <property type="match status" value="6"/>
</dbReference>
<gene>
    <name evidence="7" type="ORF">LUZ61_012453</name>
</gene>
<dbReference type="PANTHER" id="PTHR19857:SF8">
    <property type="entry name" value="ANGIO-ASSOCIATED MIGRATORY CELL PROTEIN"/>
    <property type="match status" value="1"/>
</dbReference>
<feature type="repeat" description="WD" evidence="5">
    <location>
        <begin position="241"/>
        <end position="282"/>
    </location>
</feature>
<keyword evidence="3 5" id="KW-0853">WD repeat</keyword>
<dbReference type="EMBL" id="JAMRDG010000001">
    <property type="protein sequence ID" value="KAJ3708748.1"/>
    <property type="molecule type" value="Genomic_DNA"/>
</dbReference>
<dbReference type="SMART" id="SM00320">
    <property type="entry name" value="WD40"/>
    <property type="match status" value="8"/>
</dbReference>
<dbReference type="InterPro" id="IPR051179">
    <property type="entry name" value="WD_repeat_multifunction"/>
</dbReference>
<dbReference type="InterPro" id="IPR015943">
    <property type="entry name" value="WD40/YVTN_repeat-like_dom_sf"/>
</dbReference>
<sequence>MNSEMSIHNSDGGEVSDEEEVFIDQEDIIREYEIDEEVLPDQDDDDMEAAGNPVAEEVQDPGISPIYQFERHTDEVYTVACSPTDPLLVATGGKDERAYLWKIGNPDSVIELQGHTETVTSVAFSHDGQLLASAGFDGLVKVWDVVSGTLKFTLEGSGEGFEWVKWHPRGHFLIAGSEDSSIYMWNADRGDFSNSFSGHGGVVTCGGFTPDGKILCSGSDDGTMRVWNPRSAESIHRVEGHNYHQDSLTCMALTADSTVAVTGAVDGSVHVVNLSSGQVRSSLVGHTNSVECAAISYVSGSAYAATGGMDQKLIIWELQRSSARCICEHEEGVTCVAWLGQTQYVASGCIDGKVRIWDGLSGNCERTFAGDGKVQSLAISADGAKIVSVSDDGLVRVFGI</sequence>
<accession>A0AAD6F1J0</accession>
<dbReference type="AlphaFoldDB" id="A0AAD6F1J0"/>
<evidence type="ECO:0000256" key="4">
    <source>
        <dbReference type="ARBA" id="ARBA00022737"/>
    </source>
</evidence>
<dbReference type="PROSITE" id="PS00678">
    <property type="entry name" value="WD_REPEATS_1"/>
    <property type="match status" value="2"/>
</dbReference>
<dbReference type="SUPFAM" id="SSF50998">
    <property type="entry name" value="Quinoprotein alcohol dehydrogenase-like"/>
    <property type="match status" value="1"/>
</dbReference>
<evidence type="ECO:0000256" key="6">
    <source>
        <dbReference type="SAM" id="MobiDB-lite"/>
    </source>
</evidence>
<dbReference type="Gene3D" id="2.130.10.10">
    <property type="entry name" value="YVTN repeat-like/Quinoprotein amine dehydrogenase"/>
    <property type="match status" value="1"/>
</dbReference>
<feature type="repeat" description="WD" evidence="5">
    <location>
        <begin position="69"/>
        <end position="111"/>
    </location>
</feature>
<dbReference type="Pfam" id="PF00400">
    <property type="entry name" value="WD40"/>
    <property type="match status" value="8"/>
</dbReference>
<dbReference type="PROSITE" id="PS50294">
    <property type="entry name" value="WD_REPEATS_REGION"/>
    <property type="match status" value="4"/>
</dbReference>
<dbReference type="InterPro" id="IPR011047">
    <property type="entry name" value="Quinoprotein_ADH-like_sf"/>
</dbReference>
<comment type="caution">
    <text evidence="7">The sequence shown here is derived from an EMBL/GenBank/DDBJ whole genome shotgun (WGS) entry which is preliminary data.</text>
</comment>
<evidence type="ECO:0000256" key="1">
    <source>
        <dbReference type="ARBA" id="ARBA00004496"/>
    </source>
</evidence>
<feature type="repeat" description="WD" evidence="5">
    <location>
        <begin position="326"/>
        <end position="367"/>
    </location>
</feature>
<evidence type="ECO:0000313" key="8">
    <source>
        <dbReference type="Proteomes" id="UP001210211"/>
    </source>
</evidence>
<evidence type="ECO:0008006" key="9">
    <source>
        <dbReference type="Google" id="ProtNLM"/>
    </source>
</evidence>
<evidence type="ECO:0000256" key="5">
    <source>
        <dbReference type="PROSITE-ProRule" id="PRU00221"/>
    </source>
</evidence>
<evidence type="ECO:0000313" key="7">
    <source>
        <dbReference type="EMBL" id="KAJ3708748.1"/>
    </source>
</evidence>
<dbReference type="PANTHER" id="PTHR19857">
    <property type="entry name" value="MITOCHONDRIAL DIVISION PROTEIN 1-RELATED"/>
    <property type="match status" value="1"/>
</dbReference>
<proteinExistence type="predicted"/>
<keyword evidence="2" id="KW-0963">Cytoplasm</keyword>
<dbReference type="Proteomes" id="UP001210211">
    <property type="component" value="Unassembled WGS sequence"/>
</dbReference>
<dbReference type="GO" id="GO:0005737">
    <property type="term" value="C:cytoplasm"/>
    <property type="evidence" value="ECO:0007669"/>
    <property type="project" value="UniProtKB-SubCell"/>
</dbReference>
<dbReference type="InterPro" id="IPR001680">
    <property type="entry name" value="WD40_rpt"/>
</dbReference>
<evidence type="ECO:0000256" key="2">
    <source>
        <dbReference type="ARBA" id="ARBA00022490"/>
    </source>
</evidence>
<keyword evidence="8" id="KW-1185">Reference proteome</keyword>
<evidence type="ECO:0000256" key="3">
    <source>
        <dbReference type="ARBA" id="ARBA00022574"/>
    </source>
</evidence>